<comment type="subcellular location">
    <subcellularLocation>
        <location evidence="10">Cell membrane</location>
        <topology evidence="10">Multi-pass membrane protein</topology>
    </subcellularLocation>
</comment>
<evidence type="ECO:0000256" key="3">
    <source>
        <dbReference type="ARBA" id="ARBA00022475"/>
    </source>
</evidence>
<evidence type="ECO:0000256" key="1">
    <source>
        <dbReference type="ARBA" id="ARBA00022426"/>
    </source>
</evidence>
<keyword evidence="9 10" id="KW-0170">Cobalt</keyword>
<keyword evidence="4 10" id="KW-0169">Cobalamin biosynthesis</keyword>
<comment type="function">
    <text evidence="10">Part of the energy-coupling factor (ECF) transporter complex CbiMNOQ involved in cobalt import.</text>
</comment>
<dbReference type="PANTHER" id="PTHR38662">
    <property type="entry name" value="COBALT TRANSPORT PROTEIN CBIN"/>
    <property type="match status" value="1"/>
</dbReference>
<evidence type="ECO:0000256" key="9">
    <source>
        <dbReference type="ARBA" id="ARBA00023285"/>
    </source>
</evidence>
<keyword evidence="1 10" id="KW-0171">Cobalt transport</keyword>
<sequence length="102" mass="11433">MKTNVILLLLAVSMIVLPLVFLSNKEFSGADGKAMETIENINPFYEPWFTNLWEPNSGEVESFLFALQAAGGAAFIGYAFGFAKARFKYKEKGQLVEHDDDY</sequence>
<organism evidence="11 12">
    <name type="scientific">Aeribacillus alveayuensis</name>
    <dbReference type="NCBI Taxonomy" id="279215"/>
    <lineage>
        <taxon>Bacteria</taxon>
        <taxon>Bacillati</taxon>
        <taxon>Bacillota</taxon>
        <taxon>Bacilli</taxon>
        <taxon>Bacillales</taxon>
        <taxon>Bacillaceae</taxon>
        <taxon>Aeribacillus</taxon>
    </lineage>
</organism>
<dbReference type="RefSeq" id="WP_419150916.1">
    <property type="nucleotide sequence ID" value="NZ_JAUSTR010000001.1"/>
</dbReference>
<reference evidence="11 12" key="1">
    <citation type="submission" date="2023-07" db="EMBL/GenBank/DDBJ databases">
        <title>Genomic Encyclopedia of Type Strains, Phase IV (KMG-IV): sequencing the most valuable type-strain genomes for metagenomic binning, comparative biology and taxonomic classification.</title>
        <authorList>
            <person name="Goeker M."/>
        </authorList>
    </citation>
    <scope>NUCLEOTIDE SEQUENCE [LARGE SCALE GENOMIC DNA]</scope>
    <source>
        <strain evidence="11 12">DSM 19092</strain>
    </source>
</reference>
<dbReference type="PANTHER" id="PTHR38662:SF1">
    <property type="entry name" value="COBALT TRANSPORT PROTEIN CBIN"/>
    <property type="match status" value="1"/>
</dbReference>
<accession>A0ABT9VJ46</accession>
<dbReference type="Proteomes" id="UP001225646">
    <property type="component" value="Unassembled WGS sequence"/>
</dbReference>
<keyword evidence="3 10" id="KW-1003">Cell membrane</keyword>
<evidence type="ECO:0000256" key="2">
    <source>
        <dbReference type="ARBA" id="ARBA00022448"/>
    </source>
</evidence>
<keyword evidence="2 10" id="KW-0813">Transport</keyword>
<dbReference type="Pfam" id="PF02553">
    <property type="entry name" value="CbiN"/>
    <property type="match status" value="1"/>
</dbReference>
<dbReference type="EMBL" id="JAUSTR010000001">
    <property type="protein sequence ID" value="MDQ0160986.1"/>
    <property type="molecule type" value="Genomic_DNA"/>
</dbReference>
<evidence type="ECO:0000256" key="8">
    <source>
        <dbReference type="ARBA" id="ARBA00023136"/>
    </source>
</evidence>
<dbReference type="NCBIfam" id="NF002780">
    <property type="entry name" value="PRK02898.1"/>
    <property type="match status" value="1"/>
</dbReference>
<keyword evidence="5 10" id="KW-0812">Transmembrane</keyword>
<name>A0ABT9VJ46_9BACI</name>
<evidence type="ECO:0000256" key="10">
    <source>
        <dbReference type="HAMAP-Rule" id="MF_00330"/>
    </source>
</evidence>
<proteinExistence type="inferred from homology"/>
<protein>
    <recommendedName>
        <fullName evidence="10">Cobalt transport protein CbiN</fullName>
    </recommendedName>
    <alternativeName>
        <fullName evidence="10">Energy-coupling factor transporter probable substrate-capture protein CbiN</fullName>
        <shortName evidence="10">ECF transporter S component CbiN</shortName>
    </alternativeName>
</protein>
<evidence type="ECO:0000256" key="7">
    <source>
        <dbReference type="ARBA" id="ARBA00023065"/>
    </source>
</evidence>
<feature type="transmembrane region" description="Helical" evidence="10">
    <location>
        <begin position="63"/>
        <end position="83"/>
    </location>
</feature>
<comment type="subunit">
    <text evidence="10">Forms an energy-coupling factor (ECF) transporter complex composed of an ATP-binding protein (A component, CbiO), a transmembrane protein (T component, CbiQ) and 2 possible substrate-capture proteins (S components, CbiM and CbiN) of unknown stoichimetry.</text>
</comment>
<gene>
    <name evidence="10" type="primary">cbiN</name>
    <name evidence="11" type="ORF">J2S06_000056</name>
</gene>
<dbReference type="HAMAP" id="MF_00330">
    <property type="entry name" value="CbiN"/>
    <property type="match status" value="1"/>
</dbReference>
<evidence type="ECO:0000256" key="4">
    <source>
        <dbReference type="ARBA" id="ARBA00022573"/>
    </source>
</evidence>
<dbReference type="InterPro" id="IPR003705">
    <property type="entry name" value="CbiN"/>
</dbReference>
<evidence type="ECO:0000313" key="12">
    <source>
        <dbReference type="Proteomes" id="UP001225646"/>
    </source>
</evidence>
<keyword evidence="7 10" id="KW-0406">Ion transport</keyword>
<keyword evidence="8 10" id="KW-0472">Membrane</keyword>
<comment type="similarity">
    <text evidence="10">Belongs to the CbiN family.</text>
</comment>
<evidence type="ECO:0000256" key="6">
    <source>
        <dbReference type="ARBA" id="ARBA00022989"/>
    </source>
</evidence>
<evidence type="ECO:0000313" key="11">
    <source>
        <dbReference type="EMBL" id="MDQ0160986.1"/>
    </source>
</evidence>
<comment type="caution">
    <text evidence="10">Lacks conserved residue(s) required for the propagation of feature annotation.</text>
</comment>
<comment type="pathway">
    <text evidence="10">Cofactor biosynthesis; adenosylcobalamin biosynthesis.</text>
</comment>
<evidence type="ECO:0000256" key="5">
    <source>
        <dbReference type="ARBA" id="ARBA00022692"/>
    </source>
</evidence>
<keyword evidence="12" id="KW-1185">Reference proteome</keyword>
<comment type="caution">
    <text evidence="11">The sequence shown here is derived from an EMBL/GenBank/DDBJ whole genome shotgun (WGS) entry which is preliminary data.</text>
</comment>
<keyword evidence="6 10" id="KW-1133">Transmembrane helix</keyword>